<organism evidence="1 2">
    <name type="scientific">Mycena metata</name>
    <dbReference type="NCBI Taxonomy" id="1033252"/>
    <lineage>
        <taxon>Eukaryota</taxon>
        <taxon>Fungi</taxon>
        <taxon>Dikarya</taxon>
        <taxon>Basidiomycota</taxon>
        <taxon>Agaricomycotina</taxon>
        <taxon>Agaricomycetes</taxon>
        <taxon>Agaricomycetidae</taxon>
        <taxon>Agaricales</taxon>
        <taxon>Marasmiineae</taxon>
        <taxon>Mycenaceae</taxon>
        <taxon>Mycena</taxon>
    </lineage>
</organism>
<accession>A0AAD7MJY5</accession>
<sequence>MKSSTRLWGRQWVVTDCIVGLERTSCTFVDAGGELFNAHQSSGPISMRGPVRRWRFTSITEESSRQSLFRRLPALRTFNLVRAGRTMPRDTAPRMLTWAGGHTNASSLRLHYTSLAWSRMPKLASLTVLVIRDLIPELSPTWSDYQLLFQTAGQLRKLSIRNVGCREIPSFQEYFAELRWLDHLDLRFGADCTFASVLSHMRLPALTDMKFSSASDEEVEVLGSHASALASVSTFVFGGVLADPSSMLFVFLNLPSLENLDVISSEENVFEALLEADHFVTERMGVRCVACPLLTVVAVRASSREYVAPFVSSRAVKGGRLEQIIYRDGSPFWCIYDGEMIFLRKLLLAQWLHFVGDANHRATILNTYVLSVIGDLALRGRLAAVVSCSLVPDPLLMATVAPPSNGRIFPPEILSLIFPDAFGSHIVDFAQYTSNRRWVCLVCRLWCEIIYGTPAAWNHIPICLYAGIRYLDFCLEKAKELPLFLYLNLIPLAALDRLSPHPTRTPAETVTSIFPLFAFGPSKVEEIFIRSTDATSCAAITAQLASMDLTHVRRASLLIAGHARFAIGEERGAPLSATDAAVGLKELRLGYSIPPWPMMAVYANLSTLAICNFRSTTAWEDIRRILRATPRLSVLHLSRVDCRHSIFAGEGTNPVLPLLTDLCVTYTHPSGAEIVSHIEMPALCRLRLDVVRERSAYRPSLEAFVRCCHHHLRMVNYLTIGAMMGSLAEVELFFSCTSRLNRLDLSNASKRLTEDIIFLLLAKAFTLNNLETVWFGTPLAYDRLESILRVLPDASTVISPNPVVDRTFAHQRSVLSASGLDIFEEPDLKVDN</sequence>
<evidence type="ECO:0000313" key="1">
    <source>
        <dbReference type="EMBL" id="KAJ7720727.1"/>
    </source>
</evidence>
<name>A0AAD7MJY5_9AGAR</name>
<dbReference type="Gene3D" id="3.80.10.10">
    <property type="entry name" value="Ribonuclease Inhibitor"/>
    <property type="match status" value="2"/>
</dbReference>
<dbReference type="Proteomes" id="UP001215598">
    <property type="component" value="Unassembled WGS sequence"/>
</dbReference>
<protein>
    <recommendedName>
        <fullName evidence="3">F-box domain-containing protein</fullName>
    </recommendedName>
</protein>
<dbReference type="EMBL" id="JARKIB010000237">
    <property type="protein sequence ID" value="KAJ7720727.1"/>
    <property type="molecule type" value="Genomic_DNA"/>
</dbReference>
<evidence type="ECO:0000313" key="2">
    <source>
        <dbReference type="Proteomes" id="UP001215598"/>
    </source>
</evidence>
<dbReference type="AlphaFoldDB" id="A0AAD7MJY5"/>
<reference evidence="1" key="1">
    <citation type="submission" date="2023-03" db="EMBL/GenBank/DDBJ databases">
        <title>Massive genome expansion in bonnet fungi (Mycena s.s.) driven by repeated elements and novel gene families across ecological guilds.</title>
        <authorList>
            <consortium name="Lawrence Berkeley National Laboratory"/>
            <person name="Harder C.B."/>
            <person name="Miyauchi S."/>
            <person name="Viragh M."/>
            <person name="Kuo A."/>
            <person name="Thoen E."/>
            <person name="Andreopoulos B."/>
            <person name="Lu D."/>
            <person name="Skrede I."/>
            <person name="Drula E."/>
            <person name="Henrissat B."/>
            <person name="Morin E."/>
            <person name="Kohler A."/>
            <person name="Barry K."/>
            <person name="LaButti K."/>
            <person name="Morin E."/>
            <person name="Salamov A."/>
            <person name="Lipzen A."/>
            <person name="Mereny Z."/>
            <person name="Hegedus B."/>
            <person name="Baldrian P."/>
            <person name="Stursova M."/>
            <person name="Weitz H."/>
            <person name="Taylor A."/>
            <person name="Grigoriev I.V."/>
            <person name="Nagy L.G."/>
            <person name="Martin F."/>
            <person name="Kauserud H."/>
        </authorList>
    </citation>
    <scope>NUCLEOTIDE SEQUENCE</scope>
    <source>
        <strain evidence="1">CBHHK182m</strain>
    </source>
</reference>
<gene>
    <name evidence="1" type="ORF">B0H16DRAFT_1474300</name>
</gene>
<dbReference type="SUPFAM" id="SSF52058">
    <property type="entry name" value="L domain-like"/>
    <property type="match status" value="1"/>
</dbReference>
<evidence type="ECO:0008006" key="3">
    <source>
        <dbReference type="Google" id="ProtNLM"/>
    </source>
</evidence>
<dbReference type="InterPro" id="IPR032675">
    <property type="entry name" value="LRR_dom_sf"/>
</dbReference>
<proteinExistence type="predicted"/>
<keyword evidence="2" id="KW-1185">Reference proteome</keyword>
<comment type="caution">
    <text evidence="1">The sequence shown here is derived from an EMBL/GenBank/DDBJ whole genome shotgun (WGS) entry which is preliminary data.</text>
</comment>